<dbReference type="Proteomes" id="UP000324996">
    <property type="component" value="Unassembled WGS sequence"/>
</dbReference>
<dbReference type="Gene3D" id="1.10.40.70">
    <property type="match status" value="1"/>
</dbReference>
<dbReference type="GO" id="GO:0005886">
    <property type="term" value="C:plasma membrane"/>
    <property type="evidence" value="ECO:0007669"/>
    <property type="project" value="TreeGrafter"/>
</dbReference>
<proteinExistence type="inferred from homology"/>
<dbReference type="InterPro" id="IPR003593">
    <property type="entry name" value="AAA+_ATPase"/>
</dbReference>
<comment type="similarity">
    <text evidence="1">Belongs to the GSP E family.</text>
</comment>
<dbReference type="PANTHER" id="PTHR30258">
    <property type="entry name" value="TYPE II SECRETION SYSTEM PROTEIN GSPE-RELATED"/>
    <property type="match status" value="1"/>
</dbReference>
<feature type="domain" description="Bacterial type II secretion system protein E" evidence="4">
    <location>
        <begin position="384"/>
        <end position="398"/>
    </location>
</feature>
<keyword evidence="6" id="KW-1185">Reference proteome</keyword>
<dbReference type="InterPro" id="IPR001482">
    <property type="entry name" value="T2SS/T4SS_dom"/>
</dbReference>
<dbReference type="AlphaFoldDB" id="A0A5A7N9P7"/>
<dbReference type="GO" id="GO:0016887">
    <property type="term" value="F:ATP hydrolysis activity"/>
    <property type="evidence" value="ECO:0007669"/>
    <property type="project" value="TreeGrafter"/>
</dbReference>
<sequence>METPLADRDERLAALLMDAGRIEHSTIERARLIAQTTGDSLPLVLLKLGMMAERDLAMALARCHGLKLVEQDAFPAQAIPGLSLSTRFLREERVLPLALTDDRLDLAMADPGDDFVRQSLAMIADVPVVLHVGLPTEIEQAIDRLYGSVQATEDQMDRTHNAAEDEGFETDIERLRDLASEAPVVRLVSRMIEDAIDLRASDIHLEPYEQRLRLRYRVDGVLQDGEAPPLRLKSAIVSRLKIMAKLNIAERRLPQDGRIKLAVRGSAIDLRVSTLPSLFGEGVVLRVLNQDQLSLEFGALGIGGKTLERLLEGLQRPNGIFLVTGPTGSGKTTTLYAALSRLNEAGTKIVTVEDPVEYQLDGVNQIQVKPAIGLTFANALRAILRQDPDIILIGEIRDLETARIAAQAALTGHLVLSTLHTNSAAASVTRLMDMGLESYLVTATLNGVVAQRLVRRLCDACKTPYAISRSFMISWA</sequence>
<dbReference type="CDD" id="cd01129">
    <property type="entry name" value="PulE-GspE-like"/>
    <property type="match status" value="1"/>
</dbReference>
<dbReference type="PROSITE" id="PS00662">
    <property type="entry name" value="T2SP_E"/>
    <property type="match status" value="1"/>
</dbReference>
<evidence type="ECO:0000313" key="5">
    <source>
        <dbReference type="EMBL" id="GER04647.1"/>
    </source>
</evidence>
<evidence type="ECO:0000256" key="2">
    <source>
        <dbReference type="ARBA" id="ARBA00022741"/>
    </source>
</evidence>
<dbReference type="FunFam" id="3.30.450.90:FF:000001">
    <property type="entry name" value="Type II secretion system ATPase GspE"/>
    <property type="match status" value="1"/>
</dbReference>
<dbReference type="Gene3D" id="3.30.300.160">
    <property type="entry name" value="Type II secretion system, protein E, N-terminal domain"/>
    <property type="match status" value="1"/>
</dbReference>
<dbReference type="SMART" id="SM00382">
    <property type="entry name" value="AAA"/>
    <property type="match status" value="1"/>
</dbReference>
<dbReference type="InterPro" id="IPR037257">
    <property type="entry name" value="T2SS_E_N_sf"/>
</dbReference>
<reference evidence="5 6" key="1">
    <citation type="submission" date="2019-09" db="EMBL/GenBank/DDBJ databases">
        <title>NBRP : Genome information of microbial organism related human and environment.</title>
        <authorList>
            <person name="Hattori M."/>
            <person name="Oshima K."/>
            <person name="Inaba H."/>
            <person name="Suda W."/>
            <person name="Sakamoto M."/>
            <person name="Iino T."/>
            <person name="Kitahara M."/>
            <person name="Oshida Y."/>
            <person name="Iida T."/>
            <person name="Kudo T."/>
            <person name="Itoh T."/>
            <person name="Ohkuma M."/>
        </authorList>
    </citation>
    <scope>NUCLEOTIDE SEQUENCE [LARGE SCALE GENOMIC DNA]</scope>
    <source>
        <strain evidence="5 6">Q-1</strain>
    </source>
</reference>
<dbReference type="Pfam" id="PF05157">
    <property type="entry name" value="MshEN"/>
    <property type="match status" value="1"/>
</dbReference>
<dbReference type="Gene3D" id="3.40.50.300">
    <property type="entry name" value="P-loop containing nucleotide triphosphate hydrolases"/>
    <property type="match status" value="1"/>
</dbReference>
<dbReference type="EMBL" id="BKCN01000012">
    <property type="protein sequence ID" value="GER04647.1"/>
    <property type="molecule type" value="Genomic_DNA"/>
</dbReference>
<dbReference type="GO" id="GO:0005524">
    <property type="term" value="F:ATP binding"/>
    <property type="evidence" value="ECO:0007669"/>
    <property type="project" value="UniProtKB-KW"/>
</dbReference>
<gene>
    <name evidence="5" type="primary">xpsE</name>
    <name evidence="5" type="ORF">JCM17846_23290</name>
</gene>
<evidence type="ECO:0000259" key="4">
    <source>
        <dbReference type="PROSITE" id="PS00662"/>
    </source>
</evidence>
<keyword evidence="2" id="KW-0547">Nucleotide-binding</keyword>
<dbReference type="InterPro" id="IPR027417">
    <property type="entry name" value="P-loop_NTPase"/>
</dbReference>
<comment type="caution">
    <text evidence="5">The sequence shown here is derived from an EMBL/GenBank/DDBJ whole genome shotgun (WGS) entry which is preliminary data.</text>
</comment>
<accession>A0A5A7N9P7</accession>
<keyword evidence="3" id="KW-0067">ATP-binding</keyword>
<protein>
    <submittedName>
        <fullName evidence="5">Type II secretion system protein E</fullName>
    </submittedName>
</protein>
<name>A0A5A7N9P7_9PROT</name>
<dbReference type="PANTHER" id="PTHR30258:SF2">
    <property type="entry name" value="COMG OPERON PROTEIN 1"/>
    <property type="match status" value="1"/>
</dbReference>
<organism evidence="5 6">
    <name type="scientific">Iodidimonas nitroreducens</name>
    <dbReference type="NCBI Taxonomy" id="1236968"/>
    <lineage>
        <taxon>Bacteria</taxon>
        <taxon>Pseudomonadati</taxon>
        <taxon>Pseudomonadota</taxon>
        <taxon>Alphaproteobacteria</taxon>
        <taxon>Iodidimonadales</taxon>
        <taxon>Iodidimonadaceae</taxon>
        <taxon>Iodidimonas</taxon>
    </lineage>
</organism>
<dbReference type="Pfam" id="PF00437">
    <property type="entry name" value="T2SSE"/>
    <property type="match status" value="1"/>
</dbReference>
<evidence type="ECO:0000256" key="3">
    <source>
        <dbReference type="ARBA" id="ARBA00022840"/>
    </source>
</evidence>
<dbReference type="SUPFAM" id="SSF160246">
    <property type="entry name" value="EspE N-terminal domain-like"/>
    <property type="match status" value="1"/>
</dbReference>
<dbReference type="SUPFAM" id="SSF52540">
    <property type="entry name" value="P-loop containing nucleoside triphosphate hydrolases"/>
    <property type="match status" value="1"/>
</dbReference>
<evidence type="ECO:0000313" key="6">
    <source>
        <dbReference type="Proteomes" id="UP000324996"/>
    </source>
</evidence>
<dbReference type="InterPro" id="IPR007831">
    <property type="entry name" value="T2SS_GspE_N"/>
</dbReference>
<evidence type="ECO:0000256" key="1">
    <source>
        <dbReference type="ARBA" id="ARBA00006611"/>
    </source>
</evidence>
<dbReference type="Gene3D" id="3.30.450.90">
    <property type="match status" value="1"/>
</dbReference>